<dbReference type="Pfam" id="PF19040">
    <property type="entry name" value="SGNH"/>
    <property type="match status" value="1"/>
</dbReference>
<name>A0A1I7RQC9_BURXY</name>
<sequence length="402" mass="46006">MLIFAVPDGVFCISMALLSAFVIESVFKKLTACIDSFFALSACLLIIFTVFVAAAFNVMARIENPTEPFAKQLDFANQTRAFFHSPAKPNMTEAELLAFNEESGPYFSLELGKKFQNAKGRFSLSNEYWEGKYYGSFEAELLAFNEESGPYFSLELGKKFQNAKGRFSLSNEYWEGKYYGSFEGDGNKNILIIGNSISRDVFYGLLGEWKDVYKRLTLYFVNTVVPFQNVPGSDTPKHDFLGFLDQFEHPIDILIVRNTYYTLKPDYIQGPMYKEMQNFYSKLDKYAAEAVIMDSAEMTSKLDMAKYKKIVASKQSPDVFNLSYEELRKSKQMLNQVISSVKCQKCIQVDLTRAFCDHLVDTCYVVKPSGLLLFRNFVHASYLGCLHIGRHLRDELQLRRLI</sequence>
<dbReference type="AlphaFoldDB" id="A0A1I7RQC9"/>
<evidence type="ECO:0000256" key="1">
    <source>
        <dbReference type="SAM" id="Phobius"/>
    </source>
</evidence>
<keyword evidence="1" id="KW-0812">Transmembrane</keyword>
<evidence type="ECO:0000313" key="3">
    <source>
        <dbReference type="Proteomes" id="UP000095284"/>
    </source>
</evidence>
<keyword evidence="1" id="KW-0472">Membrane</keyword>
<dbReference type="WBParaSite" id="BXY_0292200.1">
    <property type="protein sequence ID" value="BXY_0292200.1"/>
    <property type="gene ID" value="BXY_0292200"/>
</dbReference>
<organism evidence="3 4">
    <name type="scientific">Bursaphelenchus xylophilus</name>
    <name type="common">Pinewood nematode worm</name>
    <name type="synonym">Aphelenchoides xylophilus</name>
    <dbReference type="NCBI Taxonomy" id="6326"/>
    <lineage>
        <taxon>Eukaryota</taxon>
        <taxon>Metazoa</taxon>
        <taxon>Ecdysozoa</taxon>
        <taxon>Nematoda</taxon>
        <taxon>Chromadorea</taxon>
        <taxon>Rhabditida</taxon>
        <taxon>Tylenchina</taxon>
        <taxon>Tylenchomorpha</taxon>
        <taxon>Aphelenchoidea</taxon>
        <taxon>Aphelenchoididae</taxon>
        <taxon>Bursaphelenchus</taxon>
    </lineage>
</organism>
<evidence type="ECO:0000313" key="4">
    <source>
        <dbReference type="WBParaSite" id="BXY_0292200.1"/>
    </source>
</evidence>
<evidence type="ECO:0000259" key="2">
    <source>
        <dbReference type="Pfam" id="PF19040"/>
    </source>
</evidence>
<keyword evidence="1" id="KW-1133">Transmembrane helix</keyword>
<proteinExistence type="predicted"/>
<dbReference type="Proteomes" id="UP000095284">
    <property type="component" value="Unplaced"/>
</dbReference>
<feature type="transmembrane region" description="Helical" evidence="1">
    <location>
        <begin position="39"/>
        <end position="60"/>
    </location>
</feature>
<dbReference type="InterPro" id="IPR043968">
    <property type="entry name" value="SGNH"/>
</dbReference>
<protein>
    <submittedName>
        <fullName evidence="4">SGNH domain-containing protein</fullName>
    </submittedName>
</protein>
<feature type="domain" description="SGNH" evidence="2">
    <location>
        <begin position="181"/>
        <end position="392"/>
    </location>
</feature>
<reference evidence="4" key="1">
    <citation type="submission" date="2016-11" db="UniProtKB">
        <authorList>
            <consortium name="WormBaseParasite"/>
        </authorList>
    </citation>
    <scope>IDENTIFICATION</scope>
</reference>
<accession>A0A1I7RQC9</accession>
<feature type="transmembrane region" description="Helical" evidence="1">
    <location>
        <begin position="6"/>
        <end position="27"/>
    </location>
</feature>